<feature type="domain" description="HTH tetR-type" evidence="3">
    <location>
        <begin position="11"/>
        <end position="71"/>
    </location>
</feature>
<dbReference type="InterPro" id="IPR050109">
    <property type="entry name" value="HTH-type_TetR-like_transc_reg"/>
</dbReference>
<dbReference type="SUPFAM" id="SSF46689">
    <property type="entry name" value="Homeodomain-like"/>
    <property type="match status" value="1"/>
</dbReference>
<dbReference type="EMBL" id="CP126969">
    <property type="protein sequence ID" value="WIM67164.1"/>
    <property type="molecule type" value="Genomic_DNA"/>
</dbReference>
<evidence type="ECO:0000256" key="1">
    <source>
        <dbReference type="ARBA" id="ARBA00023125"/>
    </source>
</evidence>
<evidence type="ECO:0000313" key="4">
    <source>
        <dbReference type="EMBL" id="WIM67164.1"/>
    </source>
</evidence>
<keyword evidence="5" id="KW-1185">Reference proteome</keyword>
<dbReference type="PANTHER" id="PTHR30055:SF231">
    <property type="entry name" value="TRANSCRIPTIONAL REGULATORY PROTEIN (PROBABLY DEOR-FAMILY)-RELATED"/>
    <property type="match status" value="1"/>
</dbReference>
<reference evidence="4 5" key="1">
    <citation type="submission" date="2023-05" db="EMBL/GenBank/DDBJ databases">
        <title>Corynebacterium suedekumii sp. nov. and Corynebacterium breve sp. nov. isolated from raw cow's milk.</title>
        <authorList>
            <person name="Baer M.K."/>
            <person name="Mehl L."/>
            <person name="Hellmuth R."/>
            <person name="Marke G."/>
            <person name="Lipski A."/>
        </authorList>
    </citation>
    <scope>NUCLEOTIDE SEQUENCE [LARGE SCALE GENOMIC DNA]</scope>
    <source>
        <strain evidence="4 5">R4</strain>
    </source>
</reference>
<dbReference type="PANTHER" id="PTHR30055">
    <property type="entry name" value="HTH-TYPE TRANSCRIPTIONAL REGULATOR RUTR"/>
    <property type="match status" value="1"/>
</dbReference>
<dbReference type="RefSeq" id="WP_284824052.1">
    <property type="nucleotide sequence ID" value="NZ_CP126969.1"/>
</dbReference>
<dbReference type="InterPro" id="IPR009057">
    <property type="entry name" value="Homeodomain-like_sf"/>
</dbReference>
<keyword evidence="1 2" id="KW-0238">DNA-binding</keyword>
<evidence type="ECO:0000259" key="3">
    <source>
        <dbReference type="PROSITE" id="PS50977"/>
    </source>
</evidence>
<evidence type="ECO:0000256" key="2">
    <source>
        <dbReference type="PROSITE-ProRule" id="PRU00335"/>
    </source>
</evidence>
<dbReference type="PRINTS" id="PR00455">
    <property type="entry name" value="HTHTETR"/>
</dbReference>
<feature type="DNA-binding region" description="H-T-H motif" evidence="2">
    <location>
        <begin position="34"/>
        <end position="53"/>
    </location>
</feature>
<name>A0ABY8VBW7_9CORY</name>
<organism evidence="4 5">
    <name type="scientific">Corynebacterium breve</name>
    <dbReference type="NCBI Taxonomy" id="3049799"/>
    <lineage>
        <taxon>Bacteria</taxon>
        <taxon>Bacillati</taxon>
        <taxon>Actinomycetota</taxon>
        <taxon>Actinomycetes</taxon>
        <taxon>Mycobacteriales</taxon>
        <taxon>Corynebacteriaceae</taxon>
        <taxon>Corynebacterium</taxon>
    </lineage>
</organism>
<dbReference type="PROSITE" id="PS50977">
    <property type="entry name" value="HTH_TETR_2"/>
    <property type="match status" value="1"/>
</dbReference>
<dbReference type="InterPro" id="IPR001647">
    <property type="entry name" value="HTH_TetR"/>
</dbReference>
<dbReference type="Proteomes" id="UP001225598">
    <property type="component" value="Chromosome"/>
</dbReference>
<evidence type="ECO:0000313" key="5">
    <source>
        <dbReference type="Proteomes" id="UP001225598"/>
    </source>
</evidence>
<dbReference type="Gene3D" id="1.10.357.10">
    <property type="entry name" value="Tetracycline Repressor, domain 2"/>
    <property type="match status" value="1"/>
</dbReference>
<accession>A0ABY8VBW7</accession>
<gene>
    <name evidence="4" type="ORF">QP027_08515</name>
</gene>
<sequence>MPRRAEQARAVEKRQAILSAASEIMLSEGLNNVTHRQVAAKAGVPVGSIGYYYDSREKLLQTCLELVDETRSKLFAEVSTRVTPETSVEQLAEWIVHATTLGGKTSLASLVAVAIDALRETGELPNLVRGHCRNHKDEIESLLAIANIDRKAAELIYEDVVGVAVHDALKSERKSDVATDAVISTLQKFDKRP</sequence>
<proteinExistence type="predicted"/>
<dbReference type="Pfam" id="PF00440">
    <property type="entry name" value="TetR_N"/>
    <property type="match status" value="1"/>
</dbReference>
<protein>
    <submittedName>
        <fullName evidence="4">TetR family transcriptional regulator</fullName>
    </submittedName>
</protein>